<dbReference type="AlphaFoldDB" id="X0VEI7"/>
<evidence type="ECO:0000256" key="1">
    <source>
        <dbReference type="ARBA" id="ARBA00022723"/>
    </source>
</evidence>
<dbReference type="InterPro" id="IPR018247">
    <property type="entry name" value="EF_Hand_1_Ca_BS"/>
</dbReference>
<proteinExistence type="predicted"/>
<protein>
    <recommendedName>
        <fullName evidence="3">EF-hand domain-containing protein</fullName>
    </recommendedName>
</protein>
<keyword evidence="2" id="KW-0677">Repeat</keyword>
<dbReference type="SUPFAM" id="SSF47473">
    <property type="entry name" value="EF-hand"/>
    <property type="match status" value="1"/>
</dbReference>
<dbReference type="PANTHER" id="PTHR10827">
    <property type="entry name" value="RETICULOCALBIN"/>
    <property type="match status" value="1"/>
</dbReference>
<feature type="domain" description="EF-hand" evidence="3">
    <location>
        <begin position="35"/>
        <end position="70"/>
    </location>
</feature>
<dbReference type="InterPro" id="IPR002048">
    <property type="entry name" value="EF_hand_dom"/>
</dbReference>
<evidence type="ECO:0000256" key="2">
    <source>
        <dbReference type="ARBA" id="ARBA00022737"/>
    </source>
</evidence>
<accession>X0VEI7</accession>
<comment type="caution">
    <text evidence="4">The sequence shown here is derived from an EMBL/GenBank/DDBJ whole genome shotgun (WGS) entry which is preliminary data.</text>
</comment>
<dbReference type="SMART" id="SM00054">
    <property type="entry name" value="EFh"/>
    <property type="match status" value="3"/>
</dbReference>
<gene>
    <name evidence="4" type="ORF">S01H1_58065</name>
</gene>
<organism evidence="4">
    <name type="scientific">marine sediment metagenome</name>
    <dbReference type="NCBI Taxonomy" id="412755"/>
    <lineage>
        <taxon>unclassified sequences</taxon>
        <taxon>metagenomes</taxon>
        <taxon>ecological metagenomes</taxon>
    </lineage>
</organism>
<dbReference type="InterPro" id="IPR011992">
    <property type="entry name" value="EF-hand-dom_pair"/>
</dbReference>
<dbReference type="PROSITE" id="PS00018">
    <property type="entry name" value="EF_HAND_1"/>
    <property type="match status" value="2"/>
</dbReference>
<dbReference type="PROSITE" id="PS50222">
    <property type="entry name" value="EF_HAND_2"/>
    <property type="match status" value="2"/>
</dbReference>
<evidence type="ECO:0000313" key="4">
    <source>
        <dbReference type="EMBL" id="GAG16619.1"/>
    </source>
</evidence>
<name>X0VEI7_9ZZZZ</name>
<dbReference type="GO" id="GO:0005509">
    <property type="term" value="F:calcium ion binding"/>
    <property type="evidence" value="ECO:0007669"/>
    <property type="project" value="InterPro"/>
</dbReference>
<dbReference type="Gene3D" id="1.10.238.10">
    <property type="entry name" value="EF-hand"/>
    <property type="match status" value="2"/>
</dbReference>
<evidence type="ECO:0000259" key="3">
    <source>
        <dbReference type="PROSITE" id="PS50222"/>
    </source>
</evidence>
<reference evidence="4" key="1">
    <citation type="journal article" date="2014" name="Front. Microbiol.">
        <title>High frequency of phylogenetically diverse reductive dehalogenase-homologous genes in deep subseafloor sedimentary metagenomes.</title>
        <authorList>
            <person name="Kawai M."/>
            <person name="Futagami T."/>
            <person name="Toyoda A."/>
            <person name="Takaki Y."/>
            <person name="Nishi S."/>
            <person name="Hori S."/>
            <person name="Arai W."/>
            <person name="Tsubouchi T."/>
            <person name="Morono Y."/>
            <person name="Uchiyama I."/>
            <person name="Ito T."/>
            <person name="Fujiyama A."/>
            <person name="Inagaki F."/>
            <person name="Takami H."/>
        </authorList>
    </citation>
    <scope>NUCLEOTIDE SEQUENCE</scope>
    <source>
        <strain evidence="4">Expedition CK06-06</strain>
    </source>
</reference>
<dbReference type="Pfam" id="PF13202">
    <property type="entry name" value="EF-hand_5"/>
    <property type="match status" value="3"/>
</dbReference>
<dbReference type="EMBL" id="BARS01037905">
    <property type="protein sequence ID" value="GAG16619.1"/>
    <property type="molecule type" value="Genomic_DNA"/>
</dbReference>
<dbReference type="PANTHER" id="PTHR10827:SF98">
    <property type="entry name" value="45 KDA CALCIUM-BINDING PROTEIN"/>
    <property type="match status" value="1"/>
</dbReference>
<feature type="domain" description="EF-hand" evidence="3">
    <location>
        <begin position="96"/>
        <end position="131"/>
    </location>
</feature>
<keyword evidence="1" id="KW-0479">Metal-binding</keyword>
<sequence length="179" mass="20243">MERLWRVSSAVFVTITMVLAVETPAAAPKPPEKADPDAGYKSIFRRMDADGDGALTEKEYVSRTRWPEQKARAIWRASDFNGDGEVTEGEYCLNRRVTDKAKEVFAWIDADKDGKVTEKEVLAAAKLIFQEMDNDKNGQVTIPEYLGTRWEYDVRVQWAPKKRTRKGAGKAASRKTTPK</sequence>
<feature type="non-terminal residue" evidence="4">
    <location>
        <position position="179"/>
    </location>
</feature>